<reference evidence="2 3" key="1">
    <citation type="submission" date="2014-08" db="EMBL/GenBank/DDBJ databases">
        <authorList>
            <person name="Wibberg D."/>
        </authorList>
    </citation>
    <scope>NUCLEOTIDE SEQUENCE [LARGE SCALE GENOMIC DNA]</scope>
    <source>
        <strain evidence="3">ING2-E5B</strain>
    </source>
</reference>
<keyword evidence="1" id="KW-0472">Membrane</keyword>
<dbReference type="KEGG" id="pbt:ING2E5B_2279"/>
<keyword evidence="3" id="KW-1185">Reference proteome</keyword>
<proteinExistence type="predicted"/>
<evidence type="ECO:0000256" key="1">
    <source>
        <dbReference type="SAM" id="Phobius"/>
    </source>
</evidence>
<protein>
    <submittedName>
        <fullName evidence="2">Putative membrane protein</fullName>
    </submittedName>
</protein>
<dbReference type="EMBL" id="LN515532">
    <property type="protein sequence ID" value="CEA17006.1"/>
    <property type="molecule type" value="Genomic_DNA"/>
</dbReference>
<dbReference type="AlphaFoldDB" id="A0A098C3I9"/>
<keyword evidence="1" id="KW-0812">Transmembrane</keyword>
<name>A0A098C3I9_9BACT</name>
<dbReference type="Proteomes" id="UP000032417">
    <property type="component" value="Chromosome 1"/>
</dbReference>
<feature type="transmembrane region" description="Helical" evidence="1">
    <location>
        <begin position="109"/>
        <end position="136"/>
    </location>
</feature>
<organism evidence="2 3">
    <name type="scientific">Fermentimonas caenicola</name>
    <dbReference type="NCBI Taxonomy" id="1562970"/>
    <lineage>
        <taxon>Bacteria</taxon>
        <taxon>Pseudomonadati</taxon>
        <taxon>Bacteroidota</taxon>
        <taxon>Bacteroidia</taxon>
        <taxon>Bacteroidales</taxon>
        <taxon>Dysgonomonadaceae</taxon>
        <taxon>Fermentimonas</taxon>
    </lineage>
</organism>
<keyword evidence="1" id="KW-1133">Transmembrane helix</keyword>
<dbReference type="HOGENOM" id="CLU_1833376_0_0_10"/>
<sequence>MCKGKPWRVLEKILPEGWRFSLTPLHIPHPQSLLRSSRCSSCRVCLFYCMTLTRSSLVALSAPLESPLRYSLRSYIFYKGVQTPLSVCARLRVARAARLVTLFVDTPSLIYYLSGSLLLSYILYLSANLDSCLLYLSHFL</sequence>
<gene>
    <name evidence="2" type="ORF">ING2E5B_2279</name>
</gene>
<evidence type="ECO:0000313" key="2">
    <source>
        <dbReference type="EMBL" id="CEA17006.1"/>
    </source>
</evidence>
<evidence type="ECO:0000313" key="3">
    <source>
        <dbReference type="Proteomes" id="UP000032417"/>
    </source>
</evidence>
<accession>A0A098C3I9</accession>